<keyword evidence="1" id="KW-1133">Transmembrane helix</keyword>
<feature type="transmembrane region" description="Helical" evidence="1">
    <location>
        <begin position="295"/>
        <end position="313"/>
    </location>
</feature>
<dbReference type="GO" id="GO:0000271">
    <property type="term" value="P:polysaccharide biosynthetic process"/>
    <property type="evidence" value="ECO:0007669"/>
    <property type="project" value="TreeGrafter"/>
</dbReference>
<evidence type="ECO:0000259" key="2">
    <source>
        <dbReference type="Pfam" id="PF01757"/>
    </source>
</evidence>
<reference evidence="3 4" key="1">
    <citation type="submission" date="2018-04" db="EMBL/GenBank/DDBJ databases">
        <title>The genome sequence of Caulobacter sp. 744.</title>
        <authorList>
            <person name="Gao J."/>
            <person name="Sun J."/>
        </authorList>
    </citation>
    <scope>NUCLEOTIDE SEQUENCE [LARGE SCALE GENOMIC DNA]</scope>
    <source>
        <strain evidence="3 4">774</strain>
    </source>
</reference>
<feature type="transmembrane region" description="Helical" evidence="1">
    <location>
        <begin position="251"/>
        <end position="275"/>
    </location>
</feature>
<dbReference type="RefSeq" id="WP_109101680.1">
    <property type="nucleotide sequence ID" value="NZ_QDKQ01000054.1"/>
</dbReference>
<feature type="transmembrane region" description="Helical" evidence="1">
    <location>
        <begin position="227"/>
        <end position="245"/>
    </location>
</feature>
<proteinExistence type="predicted"/>
<dbReference type="PANTHER" id="PTHR23028:SF53">
    <property type="entry name" value="ACYL_TRANSF_3 DOMAIN-CONTAINING PROTEIN"/>
    <property type="match status" value="1"/>
</dbReference>
<sequence>MVAQQPAQAKIAGLEGLRGLMALWVIAGHLAATFGWQLGLIGRSTLAVDVFILLSGFVITRLLDVKDEPFGVYILRRGFRVFPLYLIALFLSALLLGVQQEAWAQVSALSPANVSRLRLVEEAGVNLPLHLLTHIPLAQGLVPEAISPRAAFTILGQAWSISLEWQFYLVAPALLACATSSKRWWLAASIVLALLAISPLFGKAFLGAKILHFVIGGASYFLVTRGPSLTALGLILAAATGVIALEGKFQVVALGVWFVALTATVGRLPVIGVAIERVLSSSLLRLLGETSYSVYLIHMIPLYSSIVVFNRLGFTGASLSAGVVLTTVVGSYGLSAATYYGIERRGIALGARIAGRLQMLRYASACKSDPHLGEIGVQK</sequence>
<feature type="transmembrane region" description="Helical" evidence="1">
    <location>
        <begin position="319"/>
        <end position="342"/>
    </location>
</feature>
<evidence type="ECO:0000256" key="1">
    <source>
        <dbReference type="SAM" id="Phobius"/>
    </source>
</evidence>
<feature type="transmembrane region" description="Helical" evidence="1">
    <location>
        <begin position="20"/>
        <end position="38"/>
    </location>
</feature>
<dbReference type="InterPro" id="IPR002656">
    <property type="entry name" value="Acyl_transf_3_dom"/>
</dbReference>
<dbReference type="EMBL" id="QDKQ01000054">
    <property type="protein sequence ID" value="PVM87122.1"/>
    <property type="molecule type" value="Genomic_DNA"/>
</dbReference>
<evidence type="ECO:0000313" key="4">
    <source>
        <dbReference type="Proteomes" id="UP000245073"/>
    </source>
</evidence>
<evidence type="ECO:0000313" key="3">
    <source>
        <dbReference type="EMBL" id="PVM87122.1"/>
    </source>
</evidence>
<dbReference type="Proteomes" id="UP000245073">
    <property type="component" value="Unassembled WGS sequence"/>
</dbReference>
<dbReference type="GO" id="GO:0016747">
    <property type="term" value="F:acyltransferase activity, transferring groups other than amino-acyl groups"/>
    <property type="evidence" value="ECO:0007669"/>
    <property type="project" value="InterPro"/>
</dbReference>
<comment type="caution">
    <text evidence="3">The sequence shown here is derived from an EMBL/GenBank/DDBJ whole genome shotgun (WGS) entry which is preliminary data.</text>
</comment>
<feature type="transmembrane region" description="Helical" evidence="1">
    <location>
        <begin position="84"/>
        <end position="103"/>
    </location>
</feature>
<dbReference type="AlphaFoldDB" id="A0A2T9JTS4"/>
<protein>
    <recommendedName>
        <fullName evidence="2">Acyltransferase 3 domain-containing protein</fullName>
    </recommendedName>
</protein>
<feature type="domain" description="Acyltransferase 3" evidence="2">
    <location>
        <begin position="12"/>
        <end position="334"/>
    </location>
</feature>
<keyword evidence="1" id="KW-0812">Transmembrane</keyword>
<feature type="transmembrane region" description="Helical" evidence="1">
    <location>
        <begin position="184"/>
        <end position="206"/>
    </location>
</feature>
<name>A0A2T9JTS4_9CAUL</name>
<dbReference type="GO" id="GO:0016020">
    <property type="term" value="C:membrane"/>
    <property type="evidence" value="ECO:0007669"/>
    <property type="project" value="TreeGrafter"/>
</dbReference>
<keyword evidence="1" id="KW-0472">Membrane</keyword>
<keyword evidence="4" id="KW-1185">Reference proteome</keyword>
<dbReference type="Pfam" id="PF01757">
    <property type="entry name" value="Acyl_transf_3"/>
    <property type="match status" value="1"/>
</dbReference>
<gene>
    <name evidence="3" type="ORF">DDF67_15020</name>
</gene>
<dbReference type="PANTHER" id="PTHR23028">
    <property type="entry name" value="ACETYLTRANSFERASE"/>
    <property type="match status" value="1"/>
</dbReference>
<dbReference type="OrthoDB" id="9796461at2"/>
<dbReference type="InterPro" id="IPR050879">
    <property type="entry name" value="Acyltransferase_3"/>
</dbReference>
<organism evidence="3 4">
    <name type="scientific">Caulobacter endophyticus</name>
    <dbReference type="NCBI Taxonomy" id="2172652"/>
    <lineage>
        <taxon>Bacteria</taxon>
        <taxon>Pseudomonadati</taxon>
        <taxon>Pseudomonadota</taxon>
        <taxon>Alphaproteobacteria</taxon>
        <taxon>Caulobacterales</taxon>
        <taxon>Caulobacteraceae</taxon>
        <taxon>Caulobacter</taxon>
    </lineage>
</organism>
<feature type="transmembrane region" description="Helical" evidence="1">
    <location>
        <begin position="44"/>
        <end position="63"/>
    </location>
</feature>
<accession>A0A2T9JTS4</accession>